<feature type="compositionally biased region" description="Low complexity" evidence="2">
    <location>
        <begin position="305"/>
        <end position="320"/>
    </location>
</feature>
<dbReference type="GO" id="GO:0005938">
    <property type="term" value="C:cell cortex"/>
    <property type="evidence" value="ECO:0007669"/>
    <property type="project" value="InterPro"/>
</dbReference>
<organism evidence="4 5">
    <name type="scientific">Rhizopus oryzae</name>
    <name type="common">Mucormycosis agent</name>
    <name type="synonym">Rhizopus arrhizus var. delemar</name>
    <dbReference type="NCBI Taxonomy" id="64495"/>
    <lineage>
        <taxon>Eukaryota</taxon>
        <taxon>Fungi</taxon>
        <taxon>Fungi incertae sedis</taxon>
        <taxon>Mucoromycota</taxon>
        <taxon>Mucoromycotina</taxon>
        <taxon>Mucoromycetes</taxon>
        <taxon>Mucorales</taxon>
        <taxon>Mucorineae</taxon>
        <taxon>Rhizopodaceae</taxon>
        <taxon>Rhizopus</taxon>
    </lineage>
</organism>
<feature type="compositionally biased region" description="Basic residues" evidence="2">
    <location>
        <begin position="388"/>
        <end position="400"/>
    </location>
</feature>
<dbReference type="SUPFAM" id="SSF50729">
    <property type="entry name" value="PH domain-like"/>
    <property type="match status" value="1"/>
</dbReference>
<feature type="compositionally biased region" description="Low complexity" evidence="2">
    <location>
        <begin position="1281"/>
        <end position="1312"/>
    </location>
</feature>
<name>A0A9P7BWH1_RHIOR</name>
<dbReference type="GO" id="GO:0005543">
    <property type="term" value="F:phospholipid binding"/>
    <property type="evidence" value="ECO:0007669"/>
    <property type="project" value="InterPro"/>
</dbReference>
<evidence type="ECO:0000259" key="3">
    <source>
        <dbReference type="Pfam" id="PF12814"/>
    </source>
</evidence>
<keyword evidence="5" id="KW-1185">Reference proteome</keyword>
<dbReference type="GO" id="GO:0015631">
    <property type="term" value="F:tubulin binding"/>
    <property type="evidence" value="ECO:0007669"/>
    <property type="project" value="TreeGrafter"/>
</dbReference>
<evidence type="ECO:0000256" key="1">
    <source>
        <dbReference type="SAM" id="Coils"/>
    </source>
</evidence>
<feature type="coiled-coil region" evidence="1">
    <location>
        <begin position="1125"/>
        <end position="1152"/>
    </location>
</feature>
<feature type="compositionally biased region" description="Basic and acidic residues" evidence="2">
    <location>
        <begin position="1377"/>
        <end position="1390"/>
    </location>
</feature>
<dbReference type="Proteomes" id="UP000716291">
    <property type="component" value="Unassembled WGS sequence"/>
</dbReference>
<sequence length="1592" mass="179577">MTSQQNVSKSSRPISFVGMNIHQIKSELNAQLDNQEELLEKSASPISRNAIMKQTGVLRKELKGLNKYNQQDEIPEELRLKLETLANEFQQIKTTKALSPRQRPKYPNPSKSNPDINFATEIGQGLLIEVRKLQNAIQEKEEIIKRLEASRAESERHYETSQRHLRQREEVEERLKEENWNLEVANQELLNNLSESNQTIAKHNTDYARMIKQVKNQSEQMEIMKAQEEKTKLTIEAMKARHEQETHQLRKHVANTQRDNAQLQKQIEALNTELKICKAKLTIKLAATLARSEESEPLVNAEALSSSDQTPSQTQTPVTQRGTGAIETETLKQSLAHAHRIISNLRSSAHKEKMEKFELKKMLSDSQETIEQLRREMSNRSASVGPKSAKKKQTKKRRTGVARQARGVSRSSSDDQSIKSSDSEASLDEVLTDPQFQGLGFGFGTPMKPLSSELEFKVQVIDVGINTDPVDVVGHQKPEHGLSSFTLTEHSTEPIVVQTEADSKENTDVSPEQSIKAAVDKEIKSIYVKLASLLPPQQMEMLVEKDLFTINHLTEASSNQTVDTNTISREEASQWVKTAVQEALERCRSEAEQSMMPRSKVNQAIEAALEEERRAWRDSMVAKTVVDQWIAEAVEKAVEAERESMLRSTLPKEEVEEKMKTMVPKSRVDELVDQVERAVAAKEEMENTMKDMVPKSQVDELVAKLERAVVEKEEILRDTVPKEEVERMAKEMVPKTSMEEAVAEVKRTTSAEREAILKNTVAREEVEEMMKSMVPKSHVDRLLAEAAEKTVQAENDSASHMDRVARSEVDKLVTEAVEKGIEIGKKTALEAREEEMISKSEADRLITEAAQNAIALESERIFLTMIPKEEAEKKVAEASAAAVEKTRLEMEQKMEQEMVSKQEAEKRVIEATSEIKKQMEQKMEQEMVSKQEAEKRIIEAASEVKKQMEQEMIPKSDVEIMMEQVKEKAQAEFSSKLRQAEEEAIKDMLTKEEANAAALEAAEKACAGMITKDDAQELIAQAIAKEHETMIEQHQQALEKALLEAKASKDAEKEVLNKSIESYKKECEEMSLRMKSMLTKESTDVLIKRAVADALKASEMKQQEIVGSMVSKVDAEMMKEQAVTRALEQERKEVAEREAAEAVEMISKVEAEALAKVAAADAIVKERQAQAAREQELISKDEVDNLVQQAVHEAVEKEKIKHAETLAKERKAMKEKEEKFVAKEQAEAMAAEAVRIALKKERESETEKAHKINIPTFSDRQQDPQPSPIVPERSISTSRLVPPSVQVIPSPSISTPPTTSRSKLRLTSSMSSLRRKASSDNNKKDTKKSSTESHRGFGTLRILENTTYGSRRIGSKASLKSISKQGSTTSLSTMATEETHHYSSSNLHHEDNMSMFADSEGNTDMDVISSITQTMIGEWMMKHTRRYVGSGISEHKHKRFFWIHPYTKSLYWSSIEPGVDGSESRAKSAFIESVIVVSNQNQQEASPMSLLIRTPKRDIKITAPSLERHEIWHKSMMFLAGRSSQAQHSSEELPTEEVQQDATTQSIKNMIPAQEVAQYDSDDSEEMINLRQCCDGKHDLSTLSKKHSHTHL</sequence>
<dbReference type="InterPro" id="IPR024774">
    <property type="entry name" value="PH_dom-Mcp5-type"/>
</dbReference>
<feature type="coiled-coil region" evidence="1">
    <location>
        <begin position="1024"/>
        <end position="1080"/>
    </location>
</feature>
<feature type="region of interest" description="Disordered" evidence="2">
    <location>
        <begin position="93"/>
        <end position="116"/>
    </location>
</feature>
<proteinExistence type="predicted"/>
<feature type="region of interest" description="Disordered" evidence="2">
    <location>
        <begin position="291"/>
        <end position="324"/>
    </location>
</feature>
<dbReference type="GO" id="GO:0000226">
    <property type="term" value="P:microtubule cytoskeleton organization"/>
    <property type="evidence" value="ECO:0007669"/>
    <property type="project" value="TreeGrafter"/>
</dbReference>
<comment type="caution">
    <text evidence="4">The sequence shown here is derived from an EMBL/GenBank/DDBJ whole genome shotgun (WGS) entry which is preliminary data.</text>
</comment>
<dbReference type="EMBL" id="JAANQT010000097">
    <property type="protein sequence ID" value="KAG1314641.1"/>
    <property type="molecule type" value="Genomic_DNA"/>
</dbReference>
<protein>
    <recommendedName>
        <fullName evidence="3">Pleckstrin homology domain-containing protein</fullName>
    </recommendedName>
</protein>
<feature type="compositionally biased region" description="Basic and acidic residues" evidence="2">
    <location>
        <begin position="1240"/>
        <end position="1250"/>
    </location>
</feature>
<feature type="region of interest" description="Disordered" evidence="2">
    <location>
        <begin position="1523"/>
        <end position="1542"/>
    </location>
</feature>
<feature type="compositionally biased region" description="Basic and acidic residues" evidence="2">
    <location>
        <begin position="1317"/>
        <end position="1335"/>
    </location>
</feature>
<feature type="region of interest" description="Disordered" evidence="2">
    <location>
        <begin position="1358"/>
        <end position="1390"/>
    </location>
</feature>
<dbReference type="InterPro" id="IPR053005">
    <property type="entry name" value="Nuclear_Pos-Cytoskel_Interact"/>
</dbReference>
<accession>A0A9P7BWH1</accession>
<feature type="domain" description="Pleckstrin homology" evidence="3">
    <location>
        <begin position="1407"/>
        <end position="1520"/>
    </location>
</feature>
<keyword evidence="1" id="KW-0175">Coiled coil</keyword>
<feature type="coiled-coil region" evidence="1">
    <location>
        <begin position="668"/>
        <end position="718"/>
    </location>
</feature>
<evidence type="ECO:0000313" key="4">
    <source>
        <dbReference type="EMBL" id="KAG1314641.1"/>
    </source>
</evidence>
<evidence type="ECO:0000313" key="5">
    <source>
        <dbReference type="Proteomes" id="UP000716291"/>
    </source>
</evidence>
<dbReference type="PANTHER" id="PTHR28190:SF1">
    <property type="entry name" value="NUCLEAR MIGRATION PROTEIN NUM1"/>
    <property type="match status" value="1"/>
</dbReference>
<dbReference type="GO" id="GO:0005739">
    <property type="term" value="C:mitochondrion"/>
    <property type="evidence" value="ECO:0007669"/>
    <property type="project" value="TreeGrafter"/>
</dbReference>
<dbReference type="Pfam" id="PF12814">
    <property type="entry name" value="Mcp5_PH"/>
    <property type="match status" value="1"/>
</dbReference>
<feature type="coiled-coil region" evidence="1">
    <location>
        <begin position="868"/>
        <end position="951"/>
    </location>
</feature>
<feature type="region of interest" description="Disordered" evidence="2">
    <location>
        <begin position="360"/>
        <end position="429"/>
    </location>
</feature>
<feature type="compositionally biased region" description="Polar residues" evidence="2">
    <location>
        <begin position="1358"/>
        <end position="1376"/>
    </location>
</feature>
<dbReference type="GO" id="GO:0032065">
    <property type="term" value="P:maintenance of protein location in cell cortex"/>
    <property type="evidence" value="ECO:0007669"/>
    <property type="project" value="InterPro"/>
</dbReference>
<reference evidence="4" key="1">
    <citation type="journal article" date="2020" name="Microb. Genom.">
        <title>Genetic diversity of clinical and environmental Mucorales isolates obtained from an investigation of mucormycosis cases among solid organ transplant recipients.</title>
        <authorList>
            <person name="Nguyen M.H."/>
            <person name="Kaul D."/>
            <person name="Muto C."/>
            <person name="Cheng S.J."/>
            <person name="Richter R.A."/>
            <person name="Bruno V.M."/>
            <person name="Liu G."/>
            <person name="Beyhan S."/>
            <person name="Sundermann A.J."/>
            <person name="Mounaud S."/>
            <person name="Pasculle A.W."/>
            <person name="Nierman W.C."/>
            <person name="Driscoll E."/>
            <person name="Cumbie R."/>
            <person name="Clancy C.J."/>
            <person name="Dupont C.L."/>
        </authorList>
    </citation>
    <scope>NUCLEOTIDE SEQUENCE</scope>
    <source>
        <strain evidence="4">GL11</strain>
    </source>
</reference>
<evidence type="ECO:0000256" key="2">
    <source>
        <dbReference type="SAM" id="MobiDB-lite"/>
    </source>
</evidence>
<gene>
    <name evidence="4" type="ORF">G6F64_001303</name>
</gene>
<dbReference type="PANTHER" id="PTHR28190">
    <property type="entry name" value="NUCLEAR MIGRATION PROTEIN NUM1"/>
    <property type="match status" value="1"/>
</dbReference>
<feature type="region of interest" description="Disordered" evidence="2">
    <location>
        <begin position="1240"/>
        <end position="1338"/>
    </location>
</feature>
<feature type="region of interest" description="Disordered" evidence="2">
    <location>
        <begin position="150"/>
        <end position="170"/>
    </location>
</feature>